<keyword evidence="9" id="KW-0804">Transcription</keyword>
<evidence type="ECO:0000256" key="7">
    <source>
        <dbReference type="ARBA" id="ARBA00023015"/>
    </source>
</evidence>
<name>A0AA35SZI6_GEOBA</name>
<dbReference type="InterPro" id="IPR006197">
    <property type="entry name" value="Peptidase_S24_LexA"/>
</dbReference>
<organism evidence="14 15">
    <name type="scientific">Geodia barretti</name>
    <name type="common">Barrett's horny sponge</name>
    <dbReference type="NCBI Taxonomy" id="519541"/>
    <lineage>
        <taxon>Eukaryota</taxon>
        <taxon>Metazoa</taxon>
        <taxon>Porifera</taxon>
        <taxon>Demospongiae</taxon>
        <taxon>Heteroscleromorpha</taxon>
        <taxon>Tetractinellida</taxon>
        <taxon>Astrophorina</taxon>
        <taxon>Geodiidae</taxon>
        <taxon>Geodia</taxon>
    </lineage>
</organism>
<evidence type="ECO:0000256" key="10">
    <source>
        <dbReference type="ARBA" id="ARBA00023204"/>
    </source>
</evidence>
<proteinExistence type="inferred from homology"/>
<dbReference type="PANTHER" id="PTHR33516">
    <property type="entry name" value="LEXA REPRESSOR"/>
    <property type="match status" value="1"/>
</dbReference>
<comment type="similarity">
    <text evidence="1 12">Belongs to the peptidase S24 family.</text>
</comment>
<dbReference type="InterPro" id="IPR015927">
    <property type="entry name" value="Peptidase_S24_S26A/B/C"/>
</dbReference>
<keyword evidence="2" id="KW-0678">Repressor</keyword>
<dbReference type="CDD" id="cd06529">
    <property type="entry name" value="S24_LexA-like"/>
    <property type="match status" value="1"/>
</dbReference>
<comment type="caution">
    <text evidence="14">The sequence shown here is derived from an EMBL/GenBank/DDBJ whole genome shotgun (WGS) entry which is preliminary data.</text>
</comment>
<evidence type="ECO:0000313" key="14">
    <source>
        <dbReference type="EMBL" id="CAI8038342.1"/>
    </source>
</evidence>
<accession>A0AA35SZI6</accession>
<feature type="domain" description="Peptidase S24/S26A/S26B/S26C" evidence="13">
    <location>
        <begin position="43"/>
        <end position="156"/>
    </location>
</feature>
<keyword evidence="7" id="KW-0805">Transcription regulation</keyword>
<dbReference type="AlphaFoldDB" id="A0AA35SZI6"/>
<dbReference type="InterPro" id="IPR039418">
    <property type="entry name" value="LexA-like"/>
</dbReference>
<evidence type="ECO:0000256" key="2">
    <source>
        <dbReference type="ARBA" id="ARBA00022491"/>
    </source>
</evidence>
<evidence type="ECO:0000256" key="11">
    <source>
        <dbReference type="ARBA" id="ARBA00023236"/>
    </source>
</evidence>
<keyword evidence="15" id="KW-1185">Reference proteome</keyword>
<dbReference type="SUPFAM" id="SSF51306">
    <property type="entry name" value="LexA/Signal peptidase"/>
    <property type="match status" value="1"/>
</dbReference>
<dbReference type="PANTHER" id="PTHR33516:SF2">
    <property type="entry name" value="LEXA REPRESSOR-RELATED"/>
    <property type="match status" value="1"/>
</dbReference>
<dbReference type="Proteomes" id="UP001174909">
    <property type="component" value="Unassembled WGS sequence"/>
</dbReference>
<dbReference type="GO" id="GO:0004252">
    <property type="term" value="F:serine-type endopeptidase activity"/>
    <property type="evidence" value="ECO:0007669"/>
    <property type="project" value="InterPro"/>
</dbReference>
<sequence length="174" mass="19060">MRAVQSAKNHLDTLVNEGRLIKEPGKARGYQLPTKIRANTLAPVVGSVPAGPFNIAVQDIEGYIPVQTSSDENALFALRVKGDSMVDAGILHGDIVLVRHQTDIHPGDIVVAMVDDEATIKEFRRAGEKIQLHPRNDGYPVISLHPENLVILGKVIEVRRYLEGVYLIGKEING</sequence>
<dbReference type="EMBL" id="CASHTH010002987">
    <property type="protein sequence ID" value="CAI8038342.1"/>
    <property type="molecule type" value="Genomic_DNA"/>
</dbReference>
<keyword evidence="5 12" id="KW-0378">Hydrolase</keyword>
<keyword evidence="10" id="KW-0234">DNA repair</keyword>
<dbReference type="GO" id="GO:0045892">
    <property type="term" value="P:negative regulation of DNA-templated transcription"/>
    <property type="evidence" value="ECO:0007669"/>
    <property type="project" value="InterPro"/>
</dbReference>
<dbReference type="InterPro" id="IPR006200">
    <property type="entry name" value="LexA"/>
</dbReference>
<evidence type="ECO:0000256" key="9">
    <source>
        <dbReference type="ARBA" id="ARBA00023163"/>
    </source>
</evidence>
<keyword evidence="8" id="KW-0238">DNA-binding</keyword>
<dbReference type="Pfam" id="PF00717">
    <property type="entry name" value="Peptidase_S24"/>
    <property type="match status" value="1"/>
</dbReference>
<protein>
    <submittedName>
        <fullName evidence="14">LexA repressor</fullName>
    </submittedName>
</protein>
<dbReference type="PRINTS" id="PR00726">
    <property type="entry name" value="LEXASERPTASE"/>
</dbReference>
<reference evidence="14" key="1">
    <citation type="submission" date="2023-03" db="EMBL/GenBank/DDBJ databases">
        <authorList>
            <person name="Steffen K."/>
            <person name="Cardenas P."/>
        </authorList>
    </citation>
    <scope>NUCLEOTIDE SEQUENCE</scope>
</reference>
<keyword evidence="6 12" id="KW-0068">Autocatalytic cleavage</keyword>
<evidence type="ECO:0000259" key="13">
    <source>
        <dbReference type="Pfam" id="PF00717"/>
    </source>
</evidence>
<evidence type="ECO:0000256" key="1">
    <source>
        <dbReference type="ARBA" id="ARBA00007484"/>
    </source>
</evidence>
<keyword evidence="11" id="KW-0742">SOS response</keyword>
<keyword evidence="3" id="KW-0235">DNA replication</keyword>
<dbReference type="GO" id="GO:0006281">
    <property type="term" value="P:DNA repair"/>
    <property type="evidence" value="ECO:0007669"/>
    <property type="project" value="UniProtKB-KW"/>
</dbReference>
<evidence type="ECO:0000256" key="3">
    <source>
        <dbReference type="ARBA" id="ARBA00022705"/>
    </source>
</evidence>
<dbReference type="InterPro" id="IPR050077">
    <property type="entry name" value="LexA_repressor"/>
</dbReference>
<dbReference type="GO" id="GO:0006260">
    <property type="term" value="P:DNA replication"/>
    <property type="evidence" value="ECO:0007669"/>
    <property type="project" value="UniProtKB-KW"/>
</dbReference>
<evidence type="ECO:0000256" key="12">
    <source>
        <dbReference type="RuleBase" id="RU003991"/>
    </source>
</evidence>
<evidence type="ECO:0000256" key="6">
    <source>
        <dbReference type="ARBA" id="ARBA00022813"/>
    </source>
</evidence>
<evidence type="ECO:0000256" key="5">
    <source>
        <dbReference type="ARBA" id="ARBA00022801"/>
    </source>
</evidence>
<evidence type="ECO:0000313" key="15">
    <source>
        <dbReference type="Proteomes" id="UP001174909"/>
    </source>
</evidence>
<keyword evidence="4" id="KW-0227">DNA damage</keyword>
<dbReference type="NCBIfam" id="TIGR00498">
    <property type="entry name" value="lexA"/>
    <property type="match status" value="1"/>
</dbReference>
<evidence type="ECO:0000256" key="4">
    <source>
        <dbReference type="ARBA" id="ARBA00022763"/>
    </source>
</evidence>
<dbReference type="GO" id="GO:0003677">
    <property type="term" value="F:DNA binding"/>
    <property type="evidence" value="ECO:0007669"/>
    <property type="project" value="UniProtKB-KW"/>
</dbReference>
<gene>
    <name evidence="14" type="ORF">GBAR_LOCUS21379</name>
</gene>
<evidence type="ECO:0000256" key="8">
    <source>
        <dbReference type="ARBA" id="ARBA00023125"/>
    </source>
</evidence>
<dbReference type="Gene3D" id="2.10.109.10">
    <property type="entry name" value="Umud Fragment, subunit A"/>
    <property type="match status" value="1"/>
</dbReference>
<dbReference type="InterPro" id="IPR036286">
    <property type="entry name" value="LexA/Signal_pep-like_sf"/>
</dbReference>